<dbReference type="Proteomes" id="UP000824890">
    <property type="component" value="Unassembled WGS sequence"/>
</dbReference>
<name>A0ABQ7YZ75_BRANA</name>
<evidence type="ECO:0000313" key="5">
    <source>
        <dbReference type="EMBL" id="KAH0873219.1"/>
    </source>
</evidence>
<accession>A0ABQ7YZ75</accession>
<organism evidence="5 6">
    <name type="scientific">Brassica napus</name>
    <name type="common">Rape</name>
    <dbReference type="NCBI Taxonomy" id="3708"/>
    <lineage>
        <taxon>Eukaryota</taxon>
        <taxon>Viridiplantae</taxon>
        <taxon>Streptophyta</taxon>
        <taxon>Embryophyta</taxon>
        <taxon>Tracheophyta</taxon>
        <taxon>Spermatophyta</taxon>
        <taxon>Magnoliopsida</taxon>
        <taxon>eudicotyledons</taxon>
        <taxon>Gunneridae</taxon>
        <taxon>Pentapetalae</taxon>
        <taxon>rosids</taxon>
        <taxon>malvids</taxon>
        <taxon>Brassicales</taxon>
        <taxon>Brassicaceae</taxon>
        <taxon>Brassiceae</taxon>
        <taxon>Brassica</taxon>
    </lineage>
</organism>
<evidence type="ECO:0000256" key="2">
    <source>
        <dbReference type="ARBA" id="ARBA00022786"/>
    </source>
</evidence>
<dbReference type="InterPro" id="IPR000608">
    <property type="entry name" value="UBC"/>
</dbReference>
<keyword evidence="1" id="KW-0808">Transferase</keyword>
<gene>
    <name evidence="5" type="ORF">HID58_070581</name>
</gene>
<dbReference type="PROSITE" id="PS50127">
    <property type="entry name" value="UBC_2"/>
    <property type="match status" value="1"/>
</dbReference>
<feature type="domain" description="UBC core" evidence="4">
    <location>
        <begin position="67"/>
        <end position="225"/>
    </location>
</feature>
<keyword evidence="6" id="KW-1185">Reference proteome</keyword>
<keyword evidence="2" id="KW-0833">Ubl conjugation pathway</keyword>
<dbReference type="EMBL" id="JAGKQM010000016">
    <property type="protein sequence ID" value="KAH0873219.1"/>
    <property type="molecule type" value="Genomic_DNA"/>
</dbReference>
<dbReference type="InterPro" id="IPR016135">
    <property type="entry name" value="UBQ-conjugating_enzyme/RWD"/>
</dbReference>
<reference evidence="5 6" key="1">
    <citation type="submission" date="2021-05" db="EMBL/GenBank/DDBJ databases">
        <title>Genome Assembly of Synthetic Allotetraploid Brassica napus Reveals Homoeologous Exchanges between Subgenomes.</title>
        <authorList>
            <person name="Davis J.T."/>
        </authorList>
    </citation>
    <scope>NUCLEOTIDE SEQUENCE [LARGE SCALE GENOMIC DNA]</scope>
    <source>
        <strain evidence="6">cv. Da-Ae</strain>
        <tissue evidence="5">Seedling</tissue>
    </source>
</reference>
<proteinExistence type="predicted"/>
<sequence>MLAGIPEVIDKKNKGKSILNYQPWWFPNFSSKRTSARANFKRFDSVQHFSDHHYVSKGNASKQHSRYWAKKIQADWKILEKDLPETIFVRACESRMDLMRAVIIGAEGTPYHDGLFFLDIHFPDTYPSVAPMVHYHSGGLTINPNLYNSGHVCLSLFGTWYGNTRENWLPQESTMLLVSIQGLILNRKPYYNEPFVGWTKWTPLGEPFSKGYSENVFILSLRTMHFEEFVRSHYFVRARDIVKAANAYIDGAPVGSIVKGTSQSGSMKFRTEVAVFMKTVVDEFVKLGVKELQDKLKPPPVIHTNTSSHVAGNVDGTADVSGRNKRKHADRGGESRKKNVFAAYSLGLPLALRPMYDVADEPPAELSVNMGALFAQMLFERKFRGLRPLDRKPLEESIGILPKHQDPSIW</sequence>
<dbReference type="Pfam" id="PF00179">
    <property type="entry name" value="UQ_con"/>
    <property type="match status" value="1"/>
</dbReference>
<dbReference type="Gene3D" id="3.10.110.10">
    <property type="entry name" value="Ubiquitin Conjugating Enzyme"/>
    <property type="match status" value="1"/>
</dbReference>
<protein>
    <recommendedName>
        <fullName evidence="4">UBC core domain-containing protein</fullName>
    </recommendedName>
</protein>
<evidence type="ECO:0000259" key="4">
    <source>
        <dbReference type="PROSITE" id="PS50127"/>
    </source>
</evidence>
<dbReference type="SMART" id="SM00212">
    <property type="entry name" value="UBCc"/>
    <property type="match status" value="1"/>
</dbReference>
<dbReference type="PANTHER" id="PTHR46116:SF28">
    <property type="entry name" value="UBC CORE DOMAIN-CONTAINING PROTEIN"/>
    <property type="match status" value="1"/>
</dbReference>
<feature type="region of interest" description="Disordered" evidence="3">
    <location>
        <begin position="298"/>
        <end position="334"/>
    </location>
</feature>
<evidence type="ECO:0000256" key="1">
    <source>
        <dbReference type="ARBA" id="ARBA00022679"/>
    </source>
</evidence>
<evidence type="ECO:0000256" key="3">
    <source>
        <dbReference type="SAM" id="MobiDB-lite"/>
    </source>
</evidence>
<dbReference type="SUPFAM" id="SSF54495">
    <property type="entry name" value="UBC-like"/>
    <property type="match status" value="1"/>
</dbReference>
<evidence type="ECO:0000313" key="6">
    <source>
        <dbReference type="Proteomes" id="UP000824890"/>
    </source>
</evidence>
<dbReference type="PANTHER" id="PTHR46116">
    <property type="entry name" value="(E3-INDEPENDENT) E2 UBIQUITIN-CONJUGATING ENZYME"/>
    <property type="match status" value="1"/>
</dbReference>
<dbReference type="CDD" id="cd23837">
    <property type="entry name" value="UBCc_UBE2O"/>
    <property type="match status" value="1"/>
</dbReference>
<comment type="caution">
    <text evidence="5">The sequence shown here is derived from an EMBL/GenBank/DDBJ whole genome shotgun (WGS) entry which is preliminary data.</text>
</comment>